<evidence type="ECO:0000313" key="3">
    <source>
        <dbReference type="Proteomes" id="UP000029033"/>
    </source>
</evidence>
<dbReference type="Proteomes" id="UP000029033">
    <property type="component" value="Unassembled WGS sequence"/>
</dbReference>
<proteinExistence type="predicted"/>
<feature type="region of interest" description="Disordered" evidence="1">
    <location>
        <begin position="1"/>
        <end position="40"/>
    </location>
</feature>
<comment type="caution">
    <text evidence="2">The sequence shown here is derived from an EMBL/GenBank/DDBJ whole genome shotgun (WGS) entry which is preliminary data.</text>
</comment>
<protein>
    <submittedName>
        <fullName evidence="2">Uncharacterized protein</fullName>
    </submittedName>
</protein>
<gene>
    <name evidence="2" type="ORF">BSCA_0043</name>
</gene>
<feature type="compositionally biased region" description="Basic and acidic residues" evidence="1">
    <location>
        <begin position="135"/>
        <end position="145"/>
    </location>
</feature>
<dbReference type="EMBL" id="JGZO01000012">
    <property type="protein sequence ID" value="KFI93555.1"/>
    <property type="molecule type" value="Genomic_DNA"/>
</dbReference>
<dbReference type="AlphaFoldDB" id="A0A087DDF5"/>
<feature type="compositionally biased region" description="Basic and acidic residues" evidence="1">
    <location>
        <begin position="86"/>
        <end position="103"/>
    </location>
</feature>
<evidence type="ECO:0000313" key="2">
    <source>
        <dbReference type="EMBL" id="KFI93555.1"/>
    </source>
</evidence>
<name>A0A087DDF5_9BIFI</name>
<organism evidence="2 3">
    <name type="scientific">Bifidobacterium scardovii</name>
    <dbReference type="NCBI Taxonomy" id="158787"/>
    <lineage>
        <taxon>Bacteria</taxon>
        <taxon>Bacillati</taxon>
        <taxon>Actinomycetota</taxon>
        <taxon>Actinomycetes</taxon>
        <taxon>Bifidobacteriales</taxon>
        <taxon>Bifidobacteriaceae</taxon>
        <taxon>Bifidobacterium</taxon>
    </lineage>
</organism>
<accession>A0A087DDF5</accession>
<keyword evidence="3" id="KW-1185">Reference proteome</keyword>
<feature type="compositionally biased region" description="Polar residues" evidence="1">
    <location>
        <begin position="223"/>
        <end position="232"/>
    </location>
</feature>
<evidence type="ECO:0000256" key="1">
    <source>
        <dbReference type="SAM" id="MobiDB-lite"/>
    </source>
</evidence>
<feature type="region of interest" description="Disordered" evidence="1">
    <location>
        <begin position="177"/>
        <end position="232"/>
    </location>
</feature>
<sequence length="232" mass="23644">MSELDGCAGHGGVVADESMPTRLIPRPEMDPPVDGAISGADSTHTEAFARARARTRGCDGLAAGRHGSGGTGEAASPGGLENAGGEADHDGYLPDPGAWRDSDYTVMTAPTPRPLPVPDGEYADPDGAGAGVSSPEHDTHPDDSKPLPPSFFPASTGRMRPVVTAAVRVCGSTYASVPASGTRTVVVPPEANGNDPGAGVAAPIPAEGDDSMPQRGRTPRMRYSSQYHALHG</sequence>
<feature type="region of interest" description="Disordered" evidence="1">
    <location>
        <begin position="59"/>
        <end position="159"/>
    </location>
</feature>
<reference evidence="2 3" key="1">
    <citation type="submission" date="2014-03" db="EMBL/GenBank/DDBJ databases">
        <title>Genomics of Bifidobacteria.</title>
        <authorList>
            <person name="Ventura M."/>
            <person name="Milani C."/>
            <person name="Lugli G.A."/>
        </authorList>
    </citation>
    <scope>NUCLEOTIDE SEQUENCE [LARGE SCALE GENOMIC DNA]</scope>
    <source>
        <strain evidence="2 3">LMG 21589</strain>
    </source>
</reference>